<dbReference type="AlphaFoldDB" id="A0AAW1KEU7"/>
<dbReference type="InterPro" id="IPR015797">
    <property type="entry name" value="NUDIX_hydrolase-like_dom_sf"/>
</dbReference>
<dbReference type="GO" id="GO:0051287">
    <property type="term" value="F:NAD binding"/>
    <property type="evidence" value="ECO:0007669"/>
    <property type="project" value="TreeGrafter"/>
</dbReference>
<gene>
    <name evidence="5" type="ORF">RND81_06G225500</name>
</gene>
<reference evidence="5" key="1">
    <citation type="submission" date="2024-03" db="EMBL/GenBank/DDBJ databases">
        <title>WGS assembly of Saponaria officinalis var. Norfolk2.</title>
        <authorList>
            <person name="Jenkins J."/>
            <person name="Shu S."/>
            <person name="Grimwood J."/>
            <person name="Barry K."/>
            <person name="Goodstein D."/>
            <person name="Schmutz J."/>
            <person name="Leebens-Mack J."/>
            <person name="Osbourn A."/>
        </authorList>
    </citation>
    <scope>NUCLEOTIDE SEQUENCE [LARGE SCALE GENOMIC DNA]</scope>
    <source>
        <strain evidence="5">JIC</strain>
    </source>
</reference>
<comment type="similarity">
    <text evidence="1">Belongs to the Nudix hydrolase family.</text>
</comment>
<evidence type="ECO:0000313" key="5">
    <source>
        <dbReference type="EMBL" id="KAK9716324.1"/>
    </source>
</evidence>
<dbReference type="Gene3D" id="3.90.79.10">
    <property type="entry name" value="Nucleoside Triphosphate Pyrophosphohydrolase"/>
    <property type="match status" value="1"/>
</dbReference>
<evidence type="ECO:0000256" key="3">
    <source>
        <dbReference type="ARBA" id="ARBA00022801"/>
    </source>
</evidence>
<dbReference type="PROSITE" id="PS00893">
    <property type="entry name" value="NUDIX_BOX"/>
    <property type="match status" value="1"/>
</dbReference>
<feature type="domain" description="Nudix hydrolase" evidence="4">
    <location>
        <begin position="179"/>
        <end position="309"/>
    </location>
</feature>
<keyword evidence="6" id="KW-1185">Reference proteome</keyword>
<comment type="caution">
    <text evidence="5">The sequence shown here is derived from an EMBL/GenBank/DDBJ whole genome shotgun (WGS) entry which is preliminary data.</text>
</comment>
<dbReference type="PANTHER" id="PTHR13994">
    <property type="entry name" value="NUDIX HYDROLASE RELATED"/>
    <property type="match status" value="1"/>
</dbReference>
<proteinExistence type="inferred from homology"/>
<protein>
    <recommendedName>
        <fullName evidence="4">Nudix hydrolase domain-containing protein</fullName>
    </recommendedName>
</protein>
<name>A0AAW1KEU7_SAPOF</name>
<organism evidence="5 6">
    <name type="scientific">Saponaria officinalis</name>
    <name type="common">Common soapwort</name>
    <name type="synonym">Lychnis saponaria</name>
    <dbReference type="NCBI Taxonomy" id="3572"/>
    <lineage>
        <taxon>Eukaryota</taxon>
        <taxon>Viridiplantae</taxon>
        <taxon>Streptophyta</taxon>
        <taxon>Embryophyta</taxon>
        <taxon>Tracheophyta</taxon>
        <taxon>Spermatophyta</taxon>
        <taxon>Magnoliopsida</taxon>
        <taxon>eudicotyledons</taxon>
        <taxon>Gunneridae</taxon>
        <taxon>Pentapetalae</taxon>
        <taxon>Caryophyllales</taxon>
        <taxon>Caryophyllaceae</taxon>
        <taxon>Caryophylleae</taxon>
        <taxon>Saponaria</taxon>
    </lineage>
</organism>
<dbReference type="FunFam" id="3.90.79.10:FF:000015">
    <property type="entry name" value="Nudix hydrolase 8"/>
    <property type="match status" value="1"/>
</dbReference>
<dbReference type="PROSITE" id="PS51462">
    <property type="entry name" value="NUDIX"/>
    <property type="match status" value="1"/>
</dbReference>
<evidence type="ECO:0000313" key="6">
    <source>
        <dbReference type="Proteomes" id="UP001443914"/>
    </source>
</evidence>
<dbReference type="GO" id="GO:0035529">
    <property type="term" value="F:NADH pyrophosphatase activity"/>
    <property type="evidence" value="ECO:0007669"/>
    <property type="project" value="TreeGrafter"/>
</dbReference>
<dbReference type="FunFam" id="3.40.630.30:FF:000016">
    <property type="entry name" value="nudix hydrolase 2"/>
    <property type="match status" value="1"/>
</dbReference>
<dbReference type="EMBL" id="JBDFQZ010000006">
    <property type="protein sequence ID" value="KAK9716324.1"/>
    <property type="molecule type" value="Genomic_DNA"/>
</dbReference>
<sequence>MELRLIEAKFPTFSNNVCSITKFHSSFISVHSYPKSYSNKVMCSRAPESTTDSKGNSSTLLLQRPFMSRFTGLNGALSSLFFTETRTLDYFDDEYGGVIINSDKLPTNPNDFASLLQSSLSHWKIKGKKGIWLKLPSERAELVPVAVKGGFQYHHAEQGYVMLTYWIPEGPCMLPANASHQVGVGGFVINEKNEVLVVQEKYCAPPFVGFWKIPTGFIHESEEIFTGAVREVKEETGIDTEFTEVIAFRHAQNMAFEKSDLFFICILKPLSTGIKVDDHEIEAAKWMPLVEFVEQPWIQDDSMFKKVTDIFIAKMGKKYCGLHAHHLISKFDDRSSTLYYNVVKTEHDSSNCKGSY</sequence>
<dbReference type="Gene3D" id="3.40.630.30">
    <property type="match status" value="1"/>
</dbReference>
<dbReference type="GO" id="GO:0047631">
    <property type="term" value="F:ADP-ribose diphosphatase activity"/>
    <property type="evidence" value="ECO:0007669"/>
    <property type="project" value="TreeGrafter"/>
</dbReference>
<evidence type="ECO:0000256" key="1">
    <source>
        <dbReference type="ARBA" id="ARBA00005582"/>
    </source>
</evidence>
<dbReference type="InterPro" id="IPR020084">
    <property type="entry name" value="NUDIX_hydrolase_CS"/>
</dbReference>
<dbReference type="GO" id="GO:0046872">
    <property type="term" value="F:metal ion binding"/>
    <property type="evidence" value="ECO:0007669"/>
    <property type="project" value="UniProtKB-KW"/>
</dbReference>
<dbReference type="PRINTS" id="PR01356">
    <property type="entry name" value="GFGPROTEIN"/>
</dbReference>
<keyword evidence="2" id="KW-0479">Metal-binding</keyword>
<dbReference type="Proteomes" id="UP001443914">
    <property type="component" value="Unassembled WGS sequence"/>
</dbReference>
<dbReference type="SUPFAM" id="SSF55811">
    <property type="entry name" value="Nudix"/>
    <property type="match status" value="1"/>
</dbReference>
<keyword evidence="3" id="KW-0378">Hydrolase</keyword>
<dbReference type="InterPro" id="IPR003293">
    <property type="entry name" value="Nudix_hydrolase6-like"/>
</dbReference>
<dbReference type="PANTHER" id="PTHR13994:SF13">
    <property type="entry name" value="FI03680P"/>
    <property type="match status" value="1"/>
</dbReference>
<evidence type="ECO:0000256" key="2">
    <source>
        <dbReference type="ARBA" id="ARBA00022723"/>
    </source>
</evidence>
<dbReference type="Pfam" id="PF00293">
    <property type="entry name" value="NUDIX"/>
    <property type="match status" value="1"/>
</dbReference>
<dbReference type="Pfam" id="PF18290">
    <property type="entry name" value="Nudix_hydro"/>
    <property type="match status" value="1"/>
</dbReference>
<evidence type="ECO:0000259" key="4">
    <source>
        <dbReference type="PROSITE" id="PS51462"/>
    </source>
</evidence>
<dbReference type="CDD" id="cd04670">
    <property type="entry name" value="NUDIX_ASFGF2_Nudt6"/>
    <property type="match status" value="1"/>
</dbReference>
<accession>A0AAW1KEU7</accession>
<dbReference type="InterPro" id="IPR000086">
    <property type="entry name" value="NUDIX_hydrolase_dom"/>
</dbReference>
<dbReference type="InterPro" id="IPR040618">
    <property type="entry name" value="Pre-Nudix"/>
</dbReference>